<accession>Q7X9D5</accession>
<feature type="non-terminal residue" evidence="1">
    <location>
        <position position="1"/>
    </location>
</feature>
<reference evidence="1" key="2">
    <citation type="journal article" date="2001" name="Plant Mol. Biol.">
        <title>Early genes responsive to abscisic acid during heterophyllous induction in Marsilea quadrifolia.</title>
        <authorList>
            <person name="Hsu T.-C."/>
            <person name="Liu H.-C."/>
            <person name="Wang J.-S."/>
            <person name="Chen R.-W."/>
            <person name="Wang Y.-C."/>
            <person name="Lin B.-L."/>
        </authorList>
    </citation>
    <scope>NUCLEOTIDE SEQUENCE</scope>
    <source>
        <tissue evidence="1">Vegetative shoot apex</tissue>
    </source>
</reference>
<reference evidence="1" key="1">
    <citation type="submission" date="2000-10" db="EMBL/GenBank/DDBJ databases">
        <authorList>
            <person name="Hsu T.-C."/>
            <person name="Wang Y.-C."/>
            <person name="Lin B.-L."/>
        </authorList>
    </citation>
    <scope>NUCLEOTIDE SEQUENCE</scope>
    <source>
        <tissue evidence="1">Vegetative shoot apex</tissue>
    </source>
</reference>
<protein>
    <submittedName>
        <fullName evidence="1">ABRH10</fullName>
    </submittedName>
</protein>
<feature type="non-terminal residue" evidence="1">
    <location>
        <position position="143"/>
    </location>
</feature>
<evidence type="ECO:0000313" key="1">
    <source>
        <dbReference type="EMBL" id="AAQ14551.1"/>
    </source>
</evidence>
<name>Q7X9D5_MARQU</name>
<organism evidence="1">
    <name type="scientific">Marsilea quadrifolia</name>
    <name type="common">European water clover</name>
    <dbReference type="NCBI Taxonomy" id="13816"/>
    <lineage>
        <taxon>Eukaryota</taxon>
        <taxon>Viridiplantae</taxon>
        <taxon>Streptophyta</taxon>
        <taxon>Embryophyta</taxon>
        <taxon>Tracheophyta</taxon>
        <taxon>Polypodiopsida</taxon>
        <taxon>Polypodiidae</taxon>
        <taxon>Salviniales</taxon>
        <taxon>Marsileaceae</taxon>
        <taxon>Marsilea</taxon>
    </lineage>
</organism>
<dbReference type="EMBL" id="AF309822">
    <property type="protein sequence ID" value="AAQ14551.1"/>
    <property type="molecule type" value="mRNA"/>
</dbReference>
<dbReference type="AlphaFoldDB" id="Q7X9D5"/>
<sequence>GDRKAMDVNNHPPYIVDWALPLIHKDKVILLCDPKIKPPFQNLKVILDIARLAARCLNPVSLRRPKISDLSDELKVITIKLPVSVEDNMRGRPTMKDLAKALRSVKLPELLPKRQHNGTSTPRTMTAPQTVFTPQKVITPRSP</sequence>
<proteinExistence type="evidence at transcript level"/>